<feature type="transmembrane region" description="Helical" evidence="1">
    <location>
        <begin position="38"/>
        <end position="56"/>
    </location>
</feature>
<evidence type="ECO:0008006" key="4">
    <source>
        <dbReference type="Google" id="ProtNLM"/>
    </source>
</evidence>
<dbReference type="Proteomes" id="UP000215059">
    <property type="component" value="Unassembled WGS sequence"/>
</dbReference>
<sequence>MAELQKGQPVHKPRPSFHSFQEFWVFYLSQHSKPKTRFWHFIGTSLVFLFIFLAIWKHPLFLLAAPVTAYGLAWYSHFFIEGNKPATFGHPFWSLIADFKMYFLTLFGQLPKELKKHGL</sequence>
<dbReference type="RefSeq" id="WP_094253974.1">
    <property type="nucleotide sequence ID" value="NZ_JBHLXL010000004.1"/>
</dbReference>
<dbReference type="Pfam" id="PF06127">
    <property type="entry name" value="Mpo1-like"/>
    <property type="match status" value="1"/>
</dbReference>
<dbReference type="EMBL" id="NOII01000021">
    <property type="protein sequence ID" value="OYD56305.1"/>
    <property type="molecule type" value="Genomic_DNA"/>
</dbReference>
<dbReference type="PANTHER" id="PTHR34205:SF2">
    <property type="entry name" value="DUF962 DOMAIN-CONTAINING PROTEIN"/>
    <property type="match status" value="1"/>
</dbReference>
<reference evidence="2 3" key="1">
    <citation type="submission" date="2017-07" db="EMBL/GenBank/DDBJ databases">
        <title>Fictibacillus sp. nov. GDSW-R2A3 Genome sequencing and assembly.</title>
        <authorList>
            <person name="Mayilraj S."/>
        </authorList>
    </citation>
    <scope>NUCLEOTIDE SEQUENCE [LARGE SCALE GENOMIC DNA]</scope>
    <source>
        <strain evidence="2 3">GDSW-R2A3</strain>
    </source>
</reference>
<accession>A0A235F6J7</accession>
<keyword evidence="1" id="KW-1133">Transmembrane helix</keyword>
<dbReference type="InterPro" id="IPR009305">
    <property type="entry name" value="Mpo1-like"/>
</dbReference>
<gene>
    <name evidence="2" type="ORF">CGZ90_18320</name>
</gene>
<evidence type="ECO:0000313" key="2">
    <source>
        <dbReference type="EMBL" id="OYD56305.1"/>
    </source>
</evidence>
<evidence type="ECO:0000256" key="1">
    <source>
        <dbReference type="SAM" id="Phobius"/>
    </source>
</evidence>
<evidence type="ECO:0000313" key="3">
    <source>
        <dbReference type="Proteomes" id="UP000215059"/>
    </source>
</evidence>
<keyword evidence="1" id="KW-0812">Transmembrane</keyword>
<keyword evidence="3" id="KW-1185">Reference proteome</keyword>
<dbReference type="OrthoDB" id="7356072at2"/>
<feature type="transmembrane region" description="Helical" evidence="1">
    <location>
        <begin position="61"/>
        <end position="80"/>
    </location>
</feature>
<dbReference type="PANTHER" id="PTHR34205">
    <property type="entry name" value="TRANSMEMBRANE PROTEIN"/>
    <property type="match status" value="1"/>
</dbReference>
<organism evidence="2 3">
    <name type="scientific">Fictibacillus aquaticus</name>
    <dbReference type="NCBI Taxonomy" id="2021314"/>
    <lineage>
        <taxon>Bacteria</taxon>
        <taxon>Bacillati</taxon>
        <taxon>Bacillota</taxon>
        <taxon>Bacilli</taxon>
        <taxon>Bacillales</taxon>
        <taxon>Fictibacillaceae</taxon>
        <taxon>Fictibacillus</taxon>
    </lineage>
</organism>
<protein>
    <recommendedName>
        <fullName evidence="4">DUF962 domain-containing protein</fullName>
    </recommendedName>
</protein>
<comment type="caution">
    <text evidence="2">The sequence shown here is derived from an EMBL/GenBank/DDBJ whole genome shotgun (WGS) entry which is preliminary data.</text>
</comment>
<keyword evidence="1" id="KW-0472">Membrane</keyword>
<name>A0A235F6J7_9BACL</name>
<proteinExistence type="predicted"/>
<dbReference type="AlphaFoldDB" id="A0A235F6J7"/>